<organism evidence="1 2">
    <name type="scientific">Nicotiana tabacum</name>
    <name type="common">Common tobacco</name>
    <dbReference type="NCBI Taxonomy" id="4097"/>
    <lineage>
        <taxon>Eukaryota</taxon>
        <taxon>Viridiplantae</taxon>
        <taxon>Streptophyta</taxon>
        <taxon>Embryophyta</taxon>
        <taxon>Tracheophyta</taxon>
        <taxon>Spermatophyta</taxon>
        <taxon>Magnoliopsida</taxon>
        <taxon>eudicotyledons</taxon>
        <taxon>Gunneridae</taxon>
        <taxon>Pentapetalae</taxon>
        <taxon>asterids</taxon>
        <taxon>lamiids</taxon>
        <taxon>Solanales</taxon>
        <taxon>Solanaceae</taxon>
        <taxon>Nicotianoideae</taxon>
        <taxon>Nicotianeae</taxon>
        <taxon>Nicotiana</taxon>
    </lineage>
</organism>
<reference evidence="1" key="1">
    <citation type="journal article" date="2014" name="Nat. Commun.">
        <title>The tobacco genome sequence and its comparison with those of tomato and potato.</title>
        <authorList>
            <person name="Sierro N."/>
            <person name="Battey J.N."/>
            <person name="Ouadi S."/>
            <person name="Bakaher N."/>
            <person name="Bovet L."/>
            <person name="Willig A."/>
            <person name="Goepfert S."/>
            <person name="Peitsch M.C."/>
            <person name="Ivanov N.V."/>
        </authorList>
    </citation>
    <scope>NUCLEOTIDE SEQUENCE [LARGE SCALE GENOMIC DNA]</scope>
</reference>
<evidence type="ECO:0000313" key="1">
    <source>
        <dbReference type="Proteomes" id="UP000790787"/>
    </source>
</evidence>
<accession>A0AC58TL40</accession>
<sequence>MELPWVVGGDFNVILSKDEKIGGFPVYPSEYEDFAFSVNSCELFDLGYKDNTFTRWNWRPNAEYHAPLLMSCSDQALKFVKPFKFLNFWTKHESFMEVIRQNWIADFTRDPFLMFKQKLKRVKIALSKWSKLTYGDIFKQLSIREDVVRVKKMLFEEEPTVENRIIVQQAQAKLKKYLSIEEQHWKQKVGMTWFAEGERNTRFFHNHVNGKRKKLQFKRFQKNDGARIDSQDLMADVAVEFFQKQFTQEDDPTSYELLNNIPTMVASEENLNLCRSPTREKVKATVFALSGESTSGPNGFSGIFFQVCWDIVWEDIHNMLKLFYGGSSMPKSITLSNLVLLPKKPMV</sequence>
<proteinExistence type="predicted"/>
<name>A0AC58TL40_TOBAC</name>
<reference evidence="2" key="2">
    <citation type="submission" date="2025-08" db="UniProtKB">
        <authorList>
            <consortium name="RefSeq"/>
        </authorList>
    </citation>
    <scope>IDENTIFICATION</scope>
    <source>
        <tissue evidence="2">Leaf</tissue>
    </source>
</reference>
<protein>
    <submittedName>
        <fullName evidence="2">Uncharacterized protein LOC142175253</fullName>
    </submittedName>
</protein>
<gene>
    <name evidence="2" type="primary">LOC142175253</name>
</gene>
<evidence type="ECO:0000313" key="2">
    <source>
        <dbReference type="RefSeq" id="XP_075097936.1"/>
    </source>
</evidence>
<keyword evidence="1" id="KW-1185">Reference proteome</keyword>
<dbReference type="Proteomes" id="UP000790787">
    <property type="component" value="Chromosome 21"/>
</dbReference>
<dbReference type="RefSeq" id="XP_075097936.1">
    <property type="nucleotide sequence ID" value="XM_075241835.1"/>
</dbReference>